<dbReference type="InterPro" id="IPR029058">
    <property type="entry name" value="AB_hydrolase_fold"/>
</dbReference>
<comment type="caution">
    <text evidence="7">The sequence shown here is derived from an EMBL/GenBank/DDBJ whole genome shotgun (WGS) entry which is preliminary data.</text>
</comment>
<evidence type="ECO:0000313" key="8">
    <source>
        <dbReference type="Proteomes" id="UP001378592"/>
    </source>
</evidence>
<reference evidence="7 8" key="1">
    <citation type="submission" date="2024-03" db="EMBL/GenBank/DDBJ databases">
        <title>The genome assembly and annotation of the cricket Gryllus longicercus Weissman &amp; Gray.</title>
        <authorList>
            <person name="Szrajer S."/>
            <person name="Gray D."/>
            <person name="Ylla G."/>
        </authorList>
    </citation>
    <scope>NUCLEOTIDE SEQUENCE [LARGE SCALE GENOMIC DNA]</scope>
    <source>
        <strain evidence="7">DAG 2021-001</strain>
        <tissue evidence="7">Whole body minus gut</tissue>
    </source>
</reference>
<organism evidence="7 8">
    <name type="scientific">Gryllus longicercus</name>
    <dbReference type="NCBI Taxonomy" id="2509291"/>
    <lineage>
        <taxon>Eukaryota</taxon>
        <taxon>Metazoa</taxon>
        <taxon>Ecdysozoa</taxon>
        <taxon>Arthropoda</taxon>
        <taxon>Hexapoda</taxon>
        <taxon>Insecta</taxon>
        <taxon>Pterygota</taxon>
        <taxon>Neoptera</taxon>
        <taxon>Polyneoptera</taxon>
        <taxon>Orthoptera</taxon>
        <taxon>Ensifera</taxon>
        <taxon>Gryllidea</taxon>
        <taxon>Grylloidea</taxon>
        <taxon>Gryllidae</taxon>
        <taxon>Gryllinae</taxon>
        <taxon>Gryllus</taxon>
    </lineage>
</organism>
<dbReference type="FunFam" id="3.40.50.1820:FF:000092">
    <property type="entry name" value="Carboxylic ester hydrolase"/>
    <property type="match status" value="1"/>
</dbReference>
<dbReference type="AlphaFoldDB" id="A0AAN9ZEN1"/>
<evidence type="ECO:0000259" key="6">
    <source>
        <dbReference type="Pfam" id="PF00135"/>
    </source>
</evidence>
<keyword evidence="4" id="KW-0325">Glycoprotein</keyword>
<gene>
    <name evidence="7" type="ORF">R5R35_000302</name>
</gene>
<dbReference type="EMBL" id="JAZDUA010000017">
    <property type="protein sequence ID" value="KAK7873001.1"/>
    <property type="molecule type" value="Genomic_DNA"/>
</dbReference>
<name>A0AAN9ZEN1_9ORTH</name>
<evidence type="ECO:0000256" key="2">
    <source>
        <dbReference type="ARBA" id="ARBA00022487"/>
    </source>
</evidence>
<dbReference type="Proteomes" id="UP001378592">
    <property type="component" value="Unassembled WGS sequence"/>
</dbReference>
<feature type="region of interest" description="Disordered" evidence="5">
    <location>
        <begin position="41"/>
        <end position="120"/>
    </location>
</feature>
<keyword evidence="8" id="KW-1185">Reference proteome</keyword>
<feature type="compositionally biased region" description="Basic and acidic residues" evidence="5">
    <location>
        <begin position="43"/>
        <end position="58"/>
    </location>
</feature>
<comment type="similarity">
    <text evidence="1">Belongs to the type-B carboxylesterase/lipase family.</text>
</comment>
<feature type="compositionally biased region" description="Basic and acidic residues" evidence="5">
    <location>
        <begin position="93"/>
        <end position="105"/>
    </location>
</feature>
<dbReference type="PROSITE" id="PS00122">
    <property type="entry name" value="CARBOXYLESTERASE_B_1"/>
    <property type="match status" value="1"/>
</dbReference>
<sequence>MPATLQHHCDRCCFRRRLVDGACLSSRGSGPTRVLPRLARVSTDARRIDRRPTADRRSRPLSVQPKTQLRPPLHSPARLVRQANGTDSGAWPARREKARPGRGPERGAGSGERGGDGMWARDASRRAASVLRAPRRSNHARRCVHTGQAAMQQGAGAGAGAEPTVRVQQGVLRGRRATAKFGGAYFSFQGVPYARPPLGDLRFEPPQPPESWQGVKDALQEGSVCPHRDWIQGLGFRGDEDCLFLNVYTSQLPTREESTKKPVMVWIHGGGYYIGSGNTDMYGPDYLVESGVVVVTMNYRLGALGFLSLEDESYPGNMGLRDQVAALLWVKDNIAQFGGDPDNVTLFGESAGASCVQLHMMSPMSKGLFHKAIAQSGSVFNPWGMTSSSLRTRAFKLGELLGCKTSDASELVNFLKKVSPKDLVEGSAKTISKEERRRGDVLSFNPIPENALPEKPCFLPGNPEELLQKGKYHDVPYLAGVTSDEGILELSGIIKQPRLVEIIANDFERLVPKDLCEPLEKSQEIAEQIKDFYFDEKSVSMETLQELSDVYTDMNFVRGIDKYMKLLAEKSTSPLYYYKFSFDGELGIFKKFINASSMKGASHMDDLGYLFRVGQLDIDIKPESLERNIIRKVVKMWTNFAKTGNPTSKLDEDVNIQWIPYTSDNRVYLNIDKELKMEKDLFKERLNFWENIYKSYKSKNDVNIKQKM</sequence>
<proteinExistence type="inferred from homology"/>
<accession>A0AAN9ZEN1</accession>
<dbReference type="CDD" id="cd00312">
    <property type="entry name" value="Esterase_lipase"/>
    <property type="match status" value="1"/>
</dbReference>
<feature type="domain" description="Carboxylesterase type B" evidence="6">
    <location>
        <begin position="162"/>
        <end position="689"/>
    </location>
</feature>
<keyword evidence="3" id="KW-0378">Hydrolase</keyword>
<evidence type="ECO:0000256" key="1">
    <source>
        <dbReference type="ARBA" id="ARBA00005964"/>
    </source>
</evidence>
<dbReference type="InterPro" id="IPR050309">
    <property type="entry name" value="Type-B_Carboxylest/Lipase"/>
</dbReference>
<dbReference type="Gene3D" id="3.40.50.1820">
    <property type="entry name" value="alpha/beta hydrolase"/>
    <property type="match status" value="1"/>
</dbReference>
<dbReference type="Pfam" id="PF00135">
    <property type="entry name" value="COesterase"/>
    <property type="match status" value="1"/>
</dbReference>
<dbReference type="InterPro" id="IPR002018">
    <property type="entry name" value="CarbesteraseB"/>
</dbReference>
<evidence type="ECO:0000256" key="5">
    <source>
        <dbReference type="SAM" id="MobiDB-lite"/>
    </source>
</evidence>
<protein>
    <recommendedName>
        <fullName evidence="6">Carboxylesterase type B domain-containing protein</fullName>
    </recommendedName>
</protein>
<dbReference type="PANTHER" id="PTHR11559">
    <property type="entry name" value="CARBOXYLESTERASE"/>
    <property type="match status" value="1"/>
</dbReference>
<dbReference type="InterPro" id="IPR019826">
    <property type="entry name" value="Carboxylesterase_B_AS"/>
</dbReference>
<dbReference type="SUPFAM" id="SSF53474">
    <property type="entry name" value="alpha/beta-Hydrolases"/>
    <property type="match status" value="1"/>
</dbReference>
<evidence type="ECO:0000256" key="3">
    <source>
        <dbReference type="ARBA" id="ARBA00022801"/>
    </source>
</evidence>
<keyword evidence="2" id="KW-0719">Serine esterase</keyword>
<evidence type="ECO:0000256" key="4">
    <source>
        <dbReference type="ARBA" id="ARBA00023180"/>
    </source>
</evidence>
<dbReference type="GO" id="GO:0052689">
    <property type="term" value="F:carboxylic ester hydrolase activity"/>
    <property type="evidence" value="ECO:0007669"/>
    <property type="project" value="UniProtKB-KW"/>
</dbReference>
<evidence type="ECO:0000313" key="7">
    <source>
        <dbReference type="EMBL" id="KAK7873001.1"/>
    </source>
</evidence>